<dbReference type="SMART" id="SM00747">
    <property type="entry name" value="CFEM"/>
    <property type="match status" value="1"/>
</dbReference>
<organism evidence="12 13">
    <name type="scientific">Aspergillus lucknowensis</name>
    <dbReference type="NCBI Taxonomy" id="176173"/>
    <lineage>
        <taxon>Eukaryota</taxon>
        <taxon>Fungi</taxon>
        <taxon>Dikarya</taxon>
        <taxon>Ascomycota</taxon>
        <taxon>Pezizomycotina</taxon>
        <taxon>Eurotiomycetes</taxon>
        <taxon>Eurotiomycetidae</taxon>
        <taxon>Eurotiales</taxon>
        <taxon>Aspergillaceae</taxon>
        <taxon>Aspergillus</taxon>
        <taxon>Aspergillus subgen. Nidulantes</taxon>
    </lineage>
</organism>
<feature type="domain" description="CFEM" evidence="11">
    <location>
        <begin position="1"/>
        <end position="90"/>
    </location>
</feature>
<evidence type="ECO:0000256" key="1">
    <source>
        <dbReference type="ARBA" id="ARBA00004589"/>
    </source>
</evidence>
<comment type="caution">
    <text evidence="9">Lacks conserved residue(s) required for the propagation of feature annotation.</text>
</comment>
<keyword evidence="4" id="KW-0964">Secreted</keyword>
<evidence type="ECO:0000256" key="10">
    <source>
        <dbReference type="SAM" id="SignalP"/>
    </source>
</evidence>
<keyword evidence="5" id="KW-0472">Membrane</keyword>
<evidence type="ECO:0000256" key="4">
    <source>
        <dbReference type="ARBA" id="ARBA00022525"/>
    </source>
</evidence>
<dbReference type="EMBL" id="JBFXLQ010000033">
    <property type="protein sequence ID" value="KAL2865233.1"/>
    <property type="molecule type" value="Genomic_DNA"/>
</dbReference>
<proteinExistence type="inferred from homology"/>
<evidence type="ECO:0000256" key="3">
    <source>
        <dbReference type="ARBA" id="ARBA00010031"/>
    </source>
</evidence>
<feature type="signal peptide" evidence="10">
    <location>
        <begin position="1"/>
        <end position="17"/>
    </location>
</feature>
<keyword evidence="8" id="KW-0449">Lipoprotein</keyword>
<name>A0ABR4LL00_9EURO</name>
<keyword evidence="7 9" id="KW-1015">Disulfide bond</keyword>
<dbReference type="RefSeq" id="XP_070884212.1">
    <property type="nucleotide sequence ID" value="XM_071029626.1"/>
</dbReference>
<evidence type="ECO:0000313" key="12">
    <source>
        <dbReference type="EMBL" id="KAL2865233.1"/>
    </source>
</evidence>
<evidence type="ECO:0000259" key="11">
    <source>
        <dbReference type="PROSITE" id="PS52012"/>
    </source>
</evidence>
<keyword evidence="5" id="KW-0325">Glycoprotein</keyword>
<dbReference type="InterPro" id="IPR008427">
    <property type="entry name" value="Extracellular_membr_CFEM_dom"/>
</dbReference>
<gene>
    <name evidence="12" type="ORF">BJX67DRAFT_359050</name>
</gene>
<protein>
    <recommendedName>
        <fullName evidence="11">CFEM domain-containing protein</fullName>
    </recommendedName>
</protein>
<feature type="chain" id="PRO_5046303278" description="CFEM domain-containing protein" evidence="10">
    <location>
        <begin position="18"/>
        <end position="90"/>
    </location>
</feature>
<keyword evidence="6 10" id="KW-0732">Signal</keyword>
<evidence type="ECO:0000256" key="8">
    <source>
        <dbReference type="ARBA" id="ARBA00023288"/>
    </source>
</evidence>
<evidence type="ECO:0000256" key="5">
    <source>
        <dbReference type="ARBA" id="ARBA00022622"/>
    </source>
</evidence>
<accession>A0ABR4LL00</accession>
<evidence type="ECO:0000256" key="6">
    <source>
        <dbReference type="ARBA" id="ARBA00022729"/>
    </source>
</evidence>
<keyword evidence="9" id="KW-0408">Iron</keyword>
<keyword evidence="9" id="KW-0349">Heme</keyword>
<evidence type="ECO:0000256" key="7">
    <source>
        <dbReference type="ARBA" id="ARBA00023157"/>
    </source>
</evidence>
<keyword evidence="9" id="KW-0479">Metal-binding</keyword>
<reference evidence="12 13" key="1">
    <citation type="submission" date="2024-07" db="EMBL/GenBank/DDBJ databases">
        <title>Section-level genome sequencing and comparative genomics of Aspergillus sections Usti and Cavernicolus.</title>
        <authorList>
            <consortium name="Lawrence Berkeley National Laboratory"/>
            <person name="Nybo J.L."/>
            <person name="Vesth T.C."/>
            <person name="Theobald S."/>
            <person name="Frisvad J.C."/>
            <person name="Larsen T.O."/>
            <person name="Kjaerboelling I."/>
            <person name="Rothschild-Mancinelli K."/>
            <person name="Lyhne E.K."/>
            <person name="Kogle M.E."/>
            <person name="Barry K."/>
            <person name="Clum A."/>
            <person name="Na H."/>
            <person name="Ledsgaard L."/>
            <person name="Lin J."/>
            <person name="Lipzen A."/>
            <person name="Kuo A."/>
            <person name="Riley R."/>
            <person name="Mondo S."/>
            <person name="Labutti K."/>
            <person name="Haridas S."/>
            <person name="Pangalinan J."/>
            <person name="Salamov A.A."/>
            <person name="Simmons B.A."/>
            <person name="Magnuson J.K."/>
            <person name="Chen J."/>
            <person name="Drula E."/>
            <person name="Henrissat B."/>
            <person name="Wiebenga A."/>
            <person name="Lubbers R.J."/>
            <person name="Gomes A.C."/>
            <person name="Macurrencykelacurrency M.R."/>
            <person name="Stajich J."/>
            <person name="Grigoriev I.V."/>
            <person name="Mortensen U.H."/>
            <person name="De Vries R.P."/>
            <person name="Baker S.E."/>
            <person name="Andersen M.R."/>
        </authorList>
    </citation>
    <scope>NUCLEOTIDE SEQUENCE [LARGE SCALE GENOMIC DNA]</scope>
    <source>
        <strain evidence="12 13">CBS 449.75</strain>
    </source>
</reference>
<dbReference type="Pfam" id="PF05730">
    <property type="entry name" value="CFEM"/>
    <property type="match status" value="1"/>
</dbReference>
<evidence type="ECO:0000256" key="2">
    <source>
        <dbReference type="ARBA" id="ARBA00004613"/>
    </source>
</evidence>
<evidence type="ECO:0000256" key="9">
    <source>
        <dbReference type="PROSITE-ProRule" id="PRU01356"/>
    </source>
</evidence>
<dbReference type="GeneID" id="98144698"/>
<keyword evidence="13" id="KW-1185">Reference proteome</keyword>
<keyword evidence="5" id="KW-0336">GPI-anchor</keyword>
<comment type="caution">
    <text evidence="12">The sequence shown here is derived from an EMBL/GenBank/DDBJ whole genome shotgun (WGS) entry which is preliminary data.</text>
</comment>
<dbReference type="Proteomes" id="UP001610432">
    <property type="component" value="Unassembled WGS sequence"/>
</dbReference>
<dbReference type="PROSITE" id="PS52012">
    <property type="entry name" value="CFEM"/>
    <property type="match status" value="1"/>
</dbReference>
<feature type="disulfide bond" evidence="9">
    <location>
        <begin position="41"/>
        <end position="48"/>
    </location>
</feature>
<sequence>MKFSAIFAIALATLAASQTVNDIPKCAIPCLDDAIKSKTNCKTTDYKCVCKKENFDKVQGAATGCVIQKCGSDVAINQVLPATKKLCAAQ</sequence>
<evidence type="ECO:0000313" key="13">
    <source>
        <dbReference type="Proteomes" id="UP001610432"/>
    </source>
</evidence>
<feature type="binding site" description="axial binding residue" evidence="9">
    <location>
        <position position="45"/>
    </location>
    <ligand>
        <name>heme</name>
        <dbReference type="ChEBI" id="CHEBI:30413"/>
    </ligand>
    <ligandPart>
        <name>Fe</name>
        <dbReference type="ChEBI" id="CHEBI:18248"/>
    </ligandPart>
</feature>
<comment type="similarity">
    <text evidence="3">Belongs to the RBT5 family.</text>
</comment>
<comment type="subcellular location">
    <subcellularLocation>
        <location evidence="1">Membrane</location>
        <topology evidence="1">Lipid-anchor</topology>
        <topology evidence="1">GPI-anchor</topology>
    </subcellularLocation>
    <subcellularLocation>
        <location evidence="2">Secreted</location>
    </subcellularLocation>
</comment>